<dbReference type="AlphaFoldDB" id="A0A2N5CC08"/>
<evidence type="ECO:0000256" key="1">
    <source>
        <dbReference type="ARBA" id="ARBA00023015"/>
    </source>
</evidence>
<keyword evidence="1" id="KW-0805">Transcription regulation</keyword>
<dbReference type="PANTHER" id="PTHR46796">
    <property type="entry name" value="HTH-TYPE TRANSCRIPTIONAL ACTIVATOR RHAS-RELATED"/>
    <property type="match status" value="1"/>
</dbReference>
<sequence>MTTTSAPLSVDRLSALLERFRIQAHLFHTGPLCGVSRFDQPNRGFLHVMREGSMTVTHHTRGLPRRLEIRQPSLLFYPRPAVHTFHNPPAEGSQFSCATLEFAGGDRNPLARALPPLIVLPLADVPGLSPALALLFAETERVRCGQRLLADRLFEVVVIQLLRWMLDHPQQIGIQPGLITGLSDPRLARVLVAMHEAPGDNWNLEKMAACASMSRSAFAAAFRDIVGQTPADYLTDWRISLAQSRLRDGAQLKLLADELGYANPSALSRVFLARVGQSPRDWLRAEAAGHTP</sequence>
<dbReference type="PANTHER" id="PTHR46796:SF13">
    <property type="entry name" value="HTH-TYPE TRANSCRIPTIONAL ACTIVATOR RHAS"/>
    <property type="match status" value="1"/>
</dbReference>
<gene>
    <name evidence="5" type="ORF">CYJ10_15455</name>
</gene>
<dbReference type="Gene3D" id="1.10.10.60">
    <property type="entry name" value="Homeodomain-like"/>
    <property type="match status" value="2"/>
</dbReference>
<dbReference type="Proteomes" id="UP000234341">
    <property type="component" value="Unassembled WGS sequence"/>
</dbReference>
<dbReference type="SMART" id="SM00342">
    <property type="entry name" value="HTH_ARAC"/>
    <property type="match status" value="1"/>
</dbReference>
<keyword evidence="3" id="KW-0804">Transcription</keyword>
<dbReference type="InterPro" id="IPR018060">
    <property type="entry name" value="HTH_AraC"/>
</dbReference>
<evidence type="ECO:0000256" key="2">
    <source>
        <dbReference type="ARBA" id="ARBA00023125"/>
    </source>
</evidence>
<keyword evidence="2" id="KW-0238">DNA-binding</keyword>
<dbReference type="SUPFAM" id="SSF46689">
    <property type="entry name" value="Homeodomain-like"/>
    <property type="match status" value="2"/>
</dbReference>
<dbReference type="InterPro" id="IPR032783">
    <property type="entry name" value="AraC_lig"/>
</dbReference>
<dbReference type="GO" id="GO:0003700">
    <property type="term" value="F:DNA-binding transcription factor activity"/>
    <property type="evidence" value="ECO:0007669"/>
    <property type="project" value="InterPro"/>
</dbReference>
<evidence type="ECO:0000256" key="3">
    <source>
        <dbReference type="ARBA" id="ARBA00023163"/>
    </source>
</evidence>
<dbReference type="OrthoDB" id="9789899at2"/>
<dbReference type="GO" id="GO:0043565">
    <property type="term" value="F:sequence-specific DNA binding"/>
    <property type="evidence" value="ECO:0007669"/>
    <property type="project" value="InterPro"/>
</dbReference>
<accession>A0A2N5CC08</accession>
<comment type="caution">
    <text evidence="5">The sequence shown here is derived from an EMBL/GenBank/DDBJ whole genome shotgun (WGS) entry which is preliminary data.</text>
</comment>
<evidence type="ECO:0000259" key="4">
    <source>
        <dbReference type="PROSITE" id="PS01124"/>
    </source>
</evidence>
<dbReference type="InterPro" id="IPR050204">
    <property type="entry name" value="AraC_XylS_family_regulators"/>
</dbReference>
<reference evidence="5 6" key="1">
    <citation type="submission" date="2017-12" db="EMBL/GenBank/DDBJ databases">
        <title>Genome sequence of the active heterotrophic nitrifier-denitrifier, Cupriavidus pauculus UM1.</title>
        <authorList>
            <person name="Putonti C."/>
            <person name="Castignetti D."/>
        </authorList>
    </citation>
    <scope>NUCLEOTIDE SEQUENCE [LARGE SCALE GENOMIC DNA]</scope>
    <source>
        <strain evidence="5 6">UM1</strain>
    </source>
</reference>
<dbReference type="InterPro" id="IPR009057">
    <property type="entry name" value="Homeodomain-like_sf"/>
</dbReference>
<dbReference type="Pfam" id="PF12833">
    <property type="entry name" value="HTH_18"/>
    <property type="match status" value="1"/>
</dbReference>
<protein>
    <submittedName>
        <fullName evidence="5">AraC family transcriptional regulator</fullName>
    </submittedName>
</protein>
<feature type="domain" description="HTH araC/xylS-type" evidence="4">
    <location>
        <begin position="188"/>
        <end position="285"/>
    </location>
</feature>
<dbReference type="RefSeq" id="WP_101682355.1">
    <property type="nucleotide sequence ID" value="NZ_PJRP01000006.1"/>
</dbReference>
<dbReference type="PROSITE" id="PS01124">
    <property type="entry name" value="HTH_ARAC_FAMILY_2"/>
    <property type="match status" value="1"/>
</dbReference>
<dbReference type="EMBL" id="PJRP01000006">
    <property type="protein sequence ID" value="PLP99782.1"/>
    <property type="molecule type" value="Genomic_DNA"/>
</dbReference>
<proteinExistence type="predicted"/>
<dbReference type="Pfam" id="PF12852">
    <property type="entry name" value="Cupin_6"/>
    <property type="match status" value="1"/>
</dbReference>
<evidence type="ECO:0000313" key="6">
    <source>
        <dbReference type="Proteomes" id="UP000234341"/>
    </source>
</evidence>
<evidence type="ECO:0000313" key="5">
    <source>
        <dbReference type="EMBL" id="PLP99782.1"/>
    </source>
</evidence>
<name>A0A2N5CC08_9BURK</name>
<organism evidence="5 6">
    <name type="scientific">Cupriavidus pauculus</name>
    <dbReference type="NCBI Taxonomy" id="82633"/>
    <lineage>
        <taxon>Bacteria</taxon>
        <taxon>Pseudomonadati</taxon>
        <taxon>Pseudomonadota</taxon>
        <taxon>Betaproteobacteria</taxon>
        <taxon>Burkholderiales</taxon>
        <taxon>Burkholderiaceae</taxon>
        <taxon>Cupriavidus</taxon>
    </lineage>
</organism>